<sequence length="164" mass="17156">MAIPLYGDENPQHDEAAQLALIGLGVMCLTTLMIQAVINLWPESQPQSAPAPALDSTSSSSSSTSPATPAPSTPPKANQPDTTLFLAMLGYFALCGSVGGMTVWILQLGIVDGKRRNSILMYAIGGINVLLAYLVLTKEKRGTVYMLGALWAPLIGIVGGSLIV</sequence>
<protein>
    <submittedName>
        <fullName evidence="3">Uncharacterized protein</fullName>
    </submittedName>
</protein>
<dbReference type="GeneID" id="28829689"/>
<dbReference type="Proteomes" id="UP000070700">
    <property type="component" value="Unassembled WGS sequence"/>
</dbReference>
<keyword evidence="2" id="KW-0812">Transmembrane</keyword>
<keyword evidence="2" id="KW-1133">Transmembrane helix</keyword>
<dbReference type="AlphaFoldDB" id="A0A194X6R8"/>
<dbReference type="RefSeq" id="XP_018070223.1">
    <property type="nucleotide sequence ID" value="XM_018219963.1"/>
</dbReference>
<evidence type="ECO:0000256" key="2">
    <source>
        <dbReference type="SAM" id="Phobius"/>
    </source>
</evidence>
<feature type="transmembrane region" description="Helical" evidence="2">
    <location>
        <begin position="84"/>
        <end position="107"/>
    </location>
</feature>
<proteinExistence type="predicted"/>
<dbReference type="InParanoid" id="A0A194X6R8"/>
<keyword evidence="2" id="KW-0472">Membrane</keyword>
<feature type="transmembrane region" description="Helical" evidence="2">
    <location>
        <begin position="20"/>
        <end position="41"/>
    </location>
</feature>
<feature type="region of interest" description="Disordered" evidence="1">
    <location>
        <begin position="48"/>
        <end position="78"/>
    </location>
</feature>
<evidence type="ECO:0000256" key="1">
    <source>
        <dbReference type="SAM" id="MobiDB-lite"/>
    </source>
</evidence>
<name>A0A194X6R8_MOLSC</name>
<evidence type="ECO:0000313" key="3">
    <source>
        <dbReference type="EMBL" id="KUJ15868.1"/>
    </source>
</evidence>
<feature type="compositionally biased region" description="Low complexity" evidence="1">
    <location>
        <begin position="48"/>
        <end position="67"/>
    </location>
</feature>
<accession>A0A194X6R8</accession>
<feature type="transmembrane region" description="Helical" evidence="2">
    <location>
        <begin position="119"/>
        <end position="136"/>
    </location>
</feature>
<keyword evidence="4" id="KW-1185">Reference proteome</keyword>
<gene>
    <name evidence="3" type="ORF">LY89DRAFT_735014</name>
</gene>
<evidence type="ECO:0000313" key="4">
    <source>
        <dbReference type="Proteomes" id="UP000070700"/>
    </source>
</evidence>
<dbReference type="KEGG" id="psco:LY89DRAFT_735014"/>
<organism evidence="3 4">
    <name type="scientific">Mollisia scopiformis</name>
    <name type="common">Conifer needle endophyte fungus</name>
    <name type="synonym">Phialocephala scopiformis</name>
    <dbReference type="NCBI Taxonomy" id="149040"/>
    <lineage>
        <taxon>Eukaryota</taxon>
        <taxon>Fungi</taxon>
        <taxon>Dikarya</taxon>
        <taxon>Ascomycota</taxon>
        <taxon>Pezizomycotina</taxon>
        <taxon>Leotiomycetes</taxon>
        <taxon>Helotiales</taxon>
        <taxon>Mollisiaceae</taxon>
        <taxon>Mollisia</taxon>
    </lineage>
</organism>
<dbReference type="EMBL" id="KQ947417">
    <property type="protein sequence ID" value="KUJ15868.1"/>
    <property type="molecule type" value="Genomic_DNA"/>
</dbReference>
<reference evidence="3 4" key="1">
    <citation type="submission" date="2015-10" db="EMBL/GenBank/DDBJ databases">
        <title>Full genome of DAOMC 229536 Phialocephala scopiformis, a fungal endophyte of spruce producing the potent anti-insectan compound rugulosin.</title>
        <authorList>
            <consortium name="DOE Joint Genome Institute"/>
            <person name="Walker A.K."/>
            <person name="Frasz S.L."/>
            <person name="Seifert K.A."/>
            <person name="Miller J.D."/>
            <person name="Mondo S.J."/>
            <person name="Labutti K."/>
            <person name="Lipzen A."/>
            <person name="Dockter R."/>
            <person name="Kennedy M."/>
            <person name="Grigoriev I.V."/>
            <person name="Spatafora J.W."/>
        </authorList>
    </citation>
    <scope>NUCLEOTIDE SEQUENCE [LARGE SCALE GENOMIC DNA]</scope>
    <source>
        <strain evidence="3 4">CBS 120377</strain>
    </source>
</reference>
<dbReference type="OrthoDB" id="10574428at2759"/>
<feature type="transmembrane region" description="Helical" evidence="2">
    <location>
        <begin position="143"/>
        <end position="163"/>
    </location>
</feature>